<evidence type="ECO:0000256" key="3">
    <source>
        <dbReference type="ARBA" id="ARBA00022475"/>
    </source>
</evidence>
<comment type="subunit">
    <text evidence="9">The Tat system comprises two distinct complexes: a TatABC complex, containing multiple copies of TatA, TatB and TatC subunits, and a separate TatA complex, containing only TatA subunits. Substrates initially bind to the TatABC complex, which probably triggers association of the separate TatA complex to form the active translocon.</text>
</comment>
<keyword evidence="4 9" id="KW-0812">Transmembrane</keyword>
<dbReference type="EMBL" id="JACHJJ010000036">
    <property type="protein sequence ID" value="MBB5967649.1"/>
    <property type="molecule type" value="Genomic_DNA"/>
</dbReference>
<evidence type="ECO:0000256" key="6">
    <source>
        <dbReference type="ARBA" id="ARBA00022989"/>
    </source>
</evidence>
<organism evidence="11 12">
    <name type="scientific">Planomonospora venezuelensis</name>
    <dbReference type="NCBI Taxonomy" id="1999"/>
    <lineage>
        <taxon>Bacteria</taxon>
        <taxon>Bacillati</taxon>
        <taxon>Actinomycetota</taxon>
        <taxon>Actinomycetes</taxon>
        <taxon>Streptosporangiales</taxon>
        <taxon>Streptosporangiaceae</taxon>
        <taxon>Planomonospora</taxon>
    </lineage>
</organism>
<dbReference type="AlphaFoldDB" id="A0A841DDV4"/>
<comment type="similarity">
    <text evidence="9">Belongs to the TatA/E family.</text>
</comment>
<keyword evidence="7 9" id="KW-0811">Translocation</keyword>
<keyword evidence="3 9" id="KW-1003">Cell membrane</keyword>
<dbReference type="HAMAP" id="MF_00236">
    <property type="entry name" value="TatA_E"/>
    <property type="match status" value="1"/>
</dbReference>
<evidence type="ECO:0000256" key="9">
    <source>
        <dbReference type="HAMAP-Rule" id="MF_00236"/>
    </source>
</evidence>
<keyword evidence="5 9" id="KW-0653">Protein transport</keyword>
<evidence type="ECO:0000256" key="8">
    <source>
        <dbReference type="ARBA" id="ARBA00023136"/>
    </source>
</evidence>
<gene>
    <name evidence="9" type="primary">tatA</name>
    <name evidence="11" type="ORF">FHS22_006962</name>
</gene>
<evidence type="ECO:0000313" key="11">
    <source>
        <dbReference type="EMBL" id="MBB5967649.1"/>
    </source>
</evidence>
<evidence type="ECO:0000256" key="2">
    <source>
        <dbReference type="ARBA" id="ARBA00022448"/>
    </source>
</evidence>
<sequence>MPNLGPTELIIIGLILVLLFGAKKLPEAARGLGRSLRIFKAETSKLREDDEATTATATVVQAQPAAPAPQQIATPAPAAEPSAEEQARVLEEQAAKLRAQAGAQKPQ</sequence>
<dbReference type="InterPro" id="IPR006312">
    <property type="entry name" value="TatA/E"/>
</dbReference>
<dbReference type="NCBIfam" id="TIGR01411">
    <property type="entry name" value="tatAE"/>
    <property type="match status" value="1"/>
</dbReference>
<keyword evidence="12" id="KW-1185">Reference proteome</keyword>
<dbReference type="PANTHER" id="PTHR42982:SF8">
    <property type="entry name" value="SEC-INDEPENDENT PROTEIN TRANSLOCASE PROTEIN TATA"/>
    <property type="match status" value="1"/>
</dbReference>
<reference evidence="11 12" key="1">
    <citation type="submission" date="2020-08" db="EMBL/GenBank/DDBJ databases">
        <title>Genomic Encyclopedia of Type Strains, Phase III (KMG-III): the genomes of soil and plant-associated and newly described type strains.</title>
        <authorList>
            <person name="Whitman W."/>
        </authorList>
    </citation>
    <scope>NUCLEOTIDE SEQUENCE [LARGE SCALE GENOMIC DNA]</scope>
    <source>
        <strain evidence="11 12">CECT 3303</strain>
    </source>
</reference>
<protein>
    <recommendedName>
        <fullName evidence="9">Sec-independent protein translocase protein TatA</fullName>
    </recommendedName>
</protein>
<evidence type="ECO:0000256" key="1">
    <source>
        <dbReference type="ARBA" id="ARBA00004162"/>
    </source>
</evidence>
<comment type="caution">
    <text evidence="11">The sequence shown here is derived from an EMBL/GenBank/DDBJ whole genome shotgun (WGS) entry which is preliminary data.</text>
</comment>
<dbReference type="GO" id="GO:0043953">
    <property type="term" value="P:protein transport by the Tat complex"/>
    <property type="evidence" value="ECO:0007669"/>
    <property type="project" value="UniProtKB-UniRule"/>
</dbReference>
<accession>A0A841DDV4</accession>
<dbReference type="GO" id="GO:0033281">
    <property type="term" value="C:TAT protein transport complex"/>
    <property type="evidence" value="ECO:0007669"/>
    <property type="project" value="UniProtKB-UniRule"/>
</dbReference>
<dbReference type="NCBIfam" id="NF001854">
    <property type="entry name" value="PRK00575.1"/>
    <property type="match status" value="1"/>
</dbReference>
<dbReference type="Proteomes" id="UP000562352">
    <property type="component" value="Unassembled WGS sequence"/>
</dbReference>
<evidence type="ECO:0000256" key="7">
    <source>
        <dbReference type="ARBA" id="ARBA00023010"/>
    </source>
</evidence>
<feature type="compositionally biased region" description="Low complexity" evidence="10">
    <location>
        <begin position="62"/>
        <end position="81"/>
    </location>
</feature>
<feature type="region of interest" description="Disordered" evidence="10">
    <location>
        <begin position="62"/>
        <end position="87"/>
    </location>
</feature>
<dbReference type="RefSeq" id="WP_184948362.1">
    <property type="nucleotide sequence ID" value="NZ_BAAAWZ010000004.1"/>
</dbReference>
<dbReference type="Gene3D" id="1.20.5.3310">
    <property type="match status" value="1"/>
</dbReference>
<dbReference type="GO" id="GO:0008320">
    <property type="term" value="F:protein transmembrane transporter activity"/>
    <property type="evidence" value="ECO:0007669"/>
    <property type="project" value="UniProtKB-UniRule"/>
</dbReference>
<dbReference type="Pfam" id="PF02416">
    <property type="entry name" value="TatA_B_E"/>
    <property type="match status" value="1"/>
</dbReference>
<dbReference type="InterPro" id="IPR003369">
    <property type="entry name" value="TatA/B/E"/>
</dbReference>
<name>A0A841DDV4_PLAVE</name>
<evidence type="ECO:0000256" key="5">
    <source>
        <dbReference type="ARBA" id="ARBA00022927"/>
    </source>
</evidence>
<dbReference type="PANTHER" id="PTHR42982">
    <property type="entry name" value="SEC-INDEPENDENT PROTEIN TRANSLOCASE PROTEIN TATA"/>
    <property type="match status" value="1"/>
</dbReference>
<keyword evidence="8 9" id="KW-0472">Membrane</keyword>
<proteinExistence type="inferred from homology"/>
<evidence type="ECO:0000313" key="12">
    <source>
        <dbReference type="Proteomes" id="UP000562352"/>
    </source>
</evidence>
<comment type="function">
    <text evidence="9">Part of the twin-arginine translocation (Tat) system that transports large folded proteins containing a characteristic twin-arginine motif in their signal peptide across membranes. TatA could form the protein-conducting channel of the Tat system.</text>
</comment>
<keyword evidence="6 9" id="KW-1133">Transmembrane helix</keyword>
<evidence type="ECO:0000256" key="4">
    <source>
        <dbReference type="ARBA" id="ARBA00022692"/>
    </source>
</evidence>
<evidence type="ECO:0000256" key="10">
    <source>
        <dbReference type="SAM" id="MobiDB-lite"/>
    </source>
</evidence>
<keyword evidence="2 9" id="KW-0813">Transport</keyword>
<comment type="subcellular location">
    <subcellularLocation>
        <location evidence="1 9">Cell membrane</location>
        <topology evidence="1 9">Single-pass membrane protein</topology>
    </subcellularLocation>
</comment>